<comment type="caution">
    <text evidence="2">The sequence shown here is derived from an EMBL/GenBank/DDBJ whole genome shotgun (WGS) entry which is preliminary data.</text>
</comment>
<dbReference type="EMBL" id="ASGZ01000002">
    <property type="protein sequence ID" value="ESP90092.1"/>
    <property type="molecule type" value="Genomic_DNA"/>
</dbReference>
<name>V4J3Y7_9EURY</name>
<feature type="region of interest" description="Disordered" evidence="1">
    <location>
        <begin position="1"/>
        <end position="46"/>
    </location>
</feature>
<evidence type="ECO:0000313" key="2">
    <source>
        <dbReference type="EMBL" id="ESP90092.1"/>
    </source>
</evidence>
<dbReference type="RefSeq" id="WP_023392796.1">
    <property type="nucleotide sequence ID" value="NZ_ASGZ01000002.1"/>
</dbReference>
<dbReference type="Proteomes" id="UP000017840">
    <property type="component" value="Unassembled WGS sequence"/>
</dbReference>
<dbReference type="OrthoDB" id="19205at2157"/>
<protein>
    <submittedName>
        <fullName evidence="2">Aerobic-type carbon monoxide dehydrogenase, middle subunit CoxM/CutM-like protein</fullName>
    </submittedName>
</protein>
<keyword evidence="3" id="KW-1185">Reference proteome</keyword>
<accession>V4J3Y7</accession>
<sequence length="72" mass="7636">MRPTGGSGSSRRPSWRRRGSLDGDAVERAAATALDGVDPAGLPDTDAAAGRYRLRLVRSDCRRAIERAAAGR</sequence>
<evidence type="ECO:0000313" key="3">
    <source>
        <dbReference type="Proteomes" id="UP000017840"/>
    </source>
</evidence>
<reference evidence="2 3" key="1">
    <citation type="journal article" date="2013" name="Genome Announc.">
        <title>Draft Genome Sequence of 'Candidatus Halobonum tyrrellensis' Strain G22, Isolated from the Hypersaline Waters of Lake Tyrrell, Australia.</title>
        <authorList>
            <person name="Ugalde J.A."/>
            <person name="Narasingarao P."/>
            <person name="Kuo S."/>
            <person name="Podell S."/>
            <person name="Allen E.E."/>
        </authorList>
    </citation>
    <scope>NUCLEOTIDE SEQUENCE [LARGE SCALE GENOMIC DNA]</scope>
    <source>
        <strain evidence="2 3">G22</strain>
    </source>
</reference>
<gene>
    <name evidence="2" type="ORF">K933_00977</name>
</gene>
<evidence type="ECO:0000256" key="1">
    <source>
        <dbReference type="SAM" id="MobiDB-lite"/>
    </source>
</evidence>
<dbReference type="STRING" id="1324957.K933_00977"/>
<dbReference type="AlphaFoldDB" id="V4J3Y7"/>
<organism evidence="2 3">
    <name type="scientific">Candidatus Halobonum tyrrellensis G22</name>
    <dbReference type="NCBI Taxonomy" id="1324957"/>
    <lineage>
        <taxon>Archaea</taxon>
        <taxon>Methanobacteriati</taxon>
        <taxon>Methanobacteriota</taxon>
        <taxon>Stenosarchaea group</taxon>
        <taxon>Halobacteria</taxon>
        <taxon>Halobacteriales</taxon>
        <taxon>Haloferacaceae</taxon>
        <taxon>Candidatus Halobonum</taxon>
    </lineage>
</organism>
<proteinExistence type="predicted"/>